<accession>A0A1F6LHQ7</accession>
<name>A0A1F6LHQ7_9BACT</name>
<proteinExistence type="predicted"/>
<organism evidence="1 2">
    <name type="scientific">Candidatus Magasanikbacteria bacterium RIFCSPHIGHO2_01_FULL_33_34</name>
    <dbReference type="NCBI Taxonomy" id="1798671"/>
    <lineage>
        <taxon>Bacteria</taxon>
        <taxon>Candidatus Magasanikiibacteriota</taxon>
    </lineage>
</organism>
<dbReference type="Proteomes" id="UP000177067">
    <property type="component" value="Unassembled WGS sequence"/>
</dbReference>
<reference evidence="1 2" key="1">
    <citation type="journal article" date="2016" name="Nat. Commun.">
        <title>Thousands of microbial genomes shed light on interconnected biogeochemical processes in an aquifer system.</title>
        <authorList>
            <person name="Anantharaman K."/>
            <person name="Brown C.T."/>
            <person name="Hug L.A."/>
            <person name="Sharon I."/>
            <person name="Castelle C.J."/>
            <person name="Probst A.J."/>
            <person name="Thomas B.C."/>
            <person name="Singh A."/>
            <person name="Wilkins M.J."/>
            <person name="Karaoz U."/>
            <person name="Brodie E.L."/>
            <person name="Williams K.H."/>
            <person name="Hubbard S.S."/>
            <person name="Banfield J.F."/>
        </authorList>
    </citation>
    <scope>NUCLEOTIDE SEQUENCE [LARGE SCALE GENOMIC DNA]</scope>
</reference>
<gene>
    <name evidence="1" type="ORF">A2725_03675</name>
</gene>
<protein>
    <recommendedName>
        <fullName evidence="3">N-end rule aminoacyl transferase C-terminal domain-containing protein</fullName>
    </recommendedName>
</protein>
<evidence type="ECO:0000313" key="1">
    <source>
        <dbReference type="EMBL" id="OGH58823.1"/>
    </source>
</evidence>
<dbReference type="AlphaFoldDB" id="A0A1F6LHQ7"/>
<dbReference type="EMBL" id="MFPS01000008">
    <property type="protein sequence ID" value="OGH58823.1"/>
    <property type="molecule type" value="Genomic_DNA"/>
</dbReference>
<sequence length="226" mass="26516">MYLKWNEKTITDFADNNINSLYSEGYVFTRLGYGIMHQTRSLRINLSKFKLSSENRRILKKIEGLNLNIESIPYEKYNWSIGKMAKDFYDTKFKKGTFSANKIKELLTNKKNNFNTLFIYNLSNEHNEKDIIGYTISYANPTITHYSYPFYKLGLSTEKINNIGMGMMIMAITAAKQNDMQYIYLGSAQRPKDVYKLQFTGLEWFDGTKWRTDLDELKNILKQNGK</sequence>
<evidence type="ECO:0008006" key="3">
    <source>
        <dbReference type="Google" id="ProtNLM"/>
    </source>
</evidence>
<dbReference type="InterPro" id="IPR016181">
    <property type="entry name" value="Acyl_CoA_acyltransferase"/>
</dbReference>
<dbReference type="SUPFAM" id="SSF55729">
    <property type="entry name" value="Acyl-CoA N-acyltransferases (Nat)"/>
    <property type="match status" value="1"/>
</dbReference>
<comment type="caution">
    <text evidence="1">The sequence shown here is derived from an EMBL/GenBank/DDBJ whole genome shotgun (WGS) entry which is preliminary data.</text>
</comment>
<evidence type="ECO:0000313" key="2">
    <source>
        <dbReference type="Proteomes" id="UP000177067"/>
    </source>
</evidence>